<dbReference type="GO" id="GO:0006694">
    <property type="term" value="P:steroid biosynthetic process"/>
    <property type="evidence" value="ECO:0007669"/>
    <property type="project" value="InterPro"/>
</dbReference>
<dbReference type="AlphaFoldDB" id="A0A6C7E8M4"/>
<dbReference type="SUPFAM" id="SSF51735">
    <property type="entry name" value="NAD(P)-binding Rossmann-fold domains"/>
    <property type="match status" value="1"/>
</dbReference>
<reference evidence="2 3" key="1">
    <citation type="journal article" date="2013" name="Int. J. Syst. Evol. Microbiol.">
        <title>Ilumatobacter nonamiense sp. nov. and Ilumatobacter coccineum sp. nov., isolated from seashore sand.</title>
        <authorList>
            <person name="Matsumoto A."/>
            <person name="Kasai H."/>
            <person name="Matsuo Y."/>
            <person name="Shizuri Y."/>
            <person name="Ichikawa N."/>
            <person name="Fujita N."/>
            <person name="Omura S."/>
            <person name="Takahashi Y."/>
        </authorList>
    </citation>
    <scope>NUCLEOTIDE SEQUENCE [LARGE SCALE GENOMIC DNA]</scope>
    <source>
        <strain evidence="3">NBRC 103263 / KCTC 29153 / YM16-304</strain>
    </source>
</reference>
<name>A0A6C7E8M4_ILUCY</name>
<dbReference type="PANTHER" id="PTHR48079:SF6">
    <property type="entry name" value="NAD(P)-BINDING DOMAIN-CONTAINING PROTEIN-RELATED"/>
    <property type="match status" value="1"/>
</dbReference>
<sequence length="335" mass="35436">MKVLVTGGSSLMGTGLARDLAARGDEVRCFQRHRVEALDDVAGVEQRLGDLTQPDDLDAAVAGCDAVVHLAAKVGIVGTRDEFVAVNVTGTRNLLDAARRAGIRRFVHVSSPSVAHDGSPIIGGLADTPKTSHPGAWYPETKAISENLALDANDAEMAVVVVRPHLVWGPGDTQLVGRIVERARAGRLALVGGGRALVDTTYIDNARSALCAALDAVEPGAVCAGRAYVIANGEPRPVRELVGGICRAAGAPFEPREVPLAAARAAGSLIERLWPRVRSGEEPPLTRFLADQLGTAHWFDPRPARDDLGWVPTVSIDDGLAELASWFEQQTRHGS</sequence>
<dbReference type="EMBL" id="AP012057">
    <property type="protein sequence ID" value="BAN02703.1"/>
    <property type="molecule type" value="Genomic_DNA"/>
</dbReference>
<dbReference type="Gene3D" id="3.40.50.720">
    <property type="entry name" value="NAD(P)-binding Rossmann-like Domain"/>
    <property type="match status" value="1"/>
</dbReference>
<dbReference type="InterPro" id="IPR051783">
    <property type="entry name" value="NAD(P)-dependent_oxidoreduct"/>
</dbReference>
<dbReference type="InterPro" id="IPR036291">
    <property type="entry name" value="NAD(P)-bd_dom_sf"/>
</dbReference>
<dbReference type="GO" id="GO:0004029">
    <property type="term" value="F:aldehyde dehydrogenase (NAD+) activity"/>
    <property type="evidence" value="ECO:0007669"/>
    <property type="project" value="TreeGrafter"/>
</dbReference>
<dbReference type="KEGG" id="aym:YM304_23890"/>
<feature type="domain" description="3-beta hydroxysteroid dehydrogenase/isomerase" evidence="1">
    <location>
        <begin position="4"/>
        <end position="251"/>
    </location>
</feature>
<dbReference type="InterPro" id="IPR002225">
    <property type="entry name" value="3Beta_OHSteriod_DH/Estase"/>
</dbReference>
<proteinExistence type="predicted"/>
<evidence type="ECO:0000259" key="1">
    <source>
        <dbReference type="Pfam" id="PF01073"/>
    </source>
</evidence>
<gene>
    <name evidence="2" type="ORF">YM304_23890</name>
</gene>
<evidence type="ECO:0000313" key="3">
    <source>
        <dbReference type="Proteomes" id="UP000011863"/>
    </source>
</evidence>
<organism evidence="2 3">
    <name type="scientific">Ilumatobacter coccineus (strain NBRC 103263 / KCTC 29153 / YM16-304)</name>
    <dbReference type="NCBI Taxonomy" id="1313172"/>
    <lineage>
        <taxon>Bacteria</taxon>
        <taxon>Bacillati</taxon>
        <taxon>Actinomycetota</taxon>
        <taxon>Acidimicrobiia</taxon>
        <taxon>Acidimicrobiales</taxon>
        <taxon>Ilumatobacteraceae</taxon>
        <taxon>Ilumatobacter</taxon>
    </lineage>
</organism>
<dbReference type="RefSeq" id="WP_015441950.1">
    <property type="nucleotide sequence ID" value="NC_020520.1"/>
</dbReference>
<accession>A0A6C7E8M4</accession>
<keyword evidence="3" id="KW-1185">Reference proteome</keyword>
<dbReference type="GO" id="GO:0005737">
    <property type="term" value="C:cytoplasm"/>
    <property type="evidence" value="ECO:0007669"/>
    <property type="project" value="TreeGrafter"/>
</dbReference>
<dbReference type="Proteomes" id="UP000011863">
    <property type="component" value="Chromosome"/>
</dbReference>
<dbReference type="PANTHER" id="PTHR48079">
    <property type="entry name" value="PROTEIN YEEZ"/>
    <property type="match status" value="1"/>
</dbReference>
<dbReference type="GO" id="GO:0016616">
    <property type="term" value="F:oxidoreductase activity, acting on the CH-OH group of donors, NAD or NADP as acceptor"/>
    <property type="evidence" value="ECO:0007669"/>
    <property type="project" value="InterPro"/>
</dbReference>
<evidence type="ECO:0000313" key="2">
    <source>
        <dbReference type="EMBL" id="BAN02703.1"/>
    </source>
</evidence>
<protein>
    <submittedName>
        <fullName evidence="2">Putative steroid dehydrogenase</fullName>
    </submittedName>
</protein>
<dbReference type="Pfam" id="PF01073">
    <property type="entry name" value="3Beta_HSD"/>
    <property type="match status" value="1"/>
</dbReference>
<dbReference type="OrthoDB" id="9795501at2"/>